<name>A0A255YYJ8_9PROT</name>
<organism evidence="1 2">
    <name type="scientific">Niveispirillum lacus</name>
    <dbReference type="NCBI Taxonomy" id="1981099"/>
    <lineage>
        <taxon>Bacteria</taxon>
        <taxon>Pseudomonadati</taxon>
        <taxon>Pseudomonadota</taxon>
        <taxon>Alphaproteobacteria</taxon>
        <taxon>Rhodospirillales</taxon>
        <taxon>Azospirillaceae</taxon>
        <taxon>Niveispirillum</taxon>
    </lineage>
</organism>
<comment type="caution">
    <text evidence="1">The sequence shown here is derived from an EMBL/GenBank/DDBJ whole genome shotgun (WGS) entry which is preliminary data.</text>
</comment>
<dbReference type="Pfam" id="PF11390">
    <property type="entry name" value="FdsD"/>
    <property type="match status" value="1"/>
</dbReference>
<accession>A0A255YYJ8</accession>
<proteinExistence type="predicted"/>
<dbReference type="AlphaFoldDB" id="A0A255YYJ8"/>
<dbReference type="InterPro" id="IPR021074">
    <property type="entry name" value="Formate_DH_dsu"/>
</dbReference>
<evidence type="ECO:0000313" key="2">
    <source>
        <dbReference type="Proteomes" id="UP000216998"/>
    </source>
</evidence>
<dbReference type="EMBL" id="NOXU01000029">
    <property type="protein sequence ID" value="OYQ34241.1"/>
    <property type="molecule type" value="Genomic_DNA"/>
</dbReference>
<dbReference type="RefSeq" id="WP_094456651.1">
    <property type="nucleotide sequence ID" value="NZ_NOXU01000029.1"/>
</dbReference>
<gene>
    <name evidence="1" type="ORF">CHU95_12395</name>
</gene>
<reference evidence="1 2" key="1">
    <citation type="submission" date="2017-07" db="EMBL/GenBank/DDBJ databases">
        <title>Niveispirillum cyanobacteriorum sp. nov., isolated from cyanobacterial aggregates in a eutrophic lake.</title>
        <authorList>
            <person name="Cai H."/>
        </authorList>
    </citation>
    <scope>NUCLEOTIDE SEQUENCE [LARGE SCALE GENOMIC DNA]</scope>
    <source>
        <strain evidence="2">TH1-14</strain>
    </source>
</reference>
<evidence type="ECO:0000313" key="1">
    <source>
        <dbReference type="EMBL" id="OYQ34241.1"/>
    </source>
</evidence>
<protein>
    <submittedName>
        <fullName evidence="1">Formate dehydrogenase</fullName>
    </submittedName>
</protein>
<keyword evidence="2" id="KW-1185">Reference proteome</keyword>
<dbReference type="Proteomes" id="UP000216998">
    <property type="component" value="Unassembled WGS sequence"/>
</dbReference>
<dbReference type="OrthoDB" id="7409377at2"/>
<sequence length="70" mass="7521">MSPDKLVMMANQIGAFFASQGPGGAKGAADHIRSFWDPRMQARILDHLDKGGEGLTPLVVQALSMLRSKP</sequence>